<dbReference type="Proteomes" id="UP000319722">
    <property type="component" value="Unassembled WGS sequence"/>
</dbReference>
<name>A0A561BCC2_9BURK</name>
<evidence type="ECO:0000313" key="4">
    <source>
        <dbReference type="Proteomes" id="UP000319722"/>
    </source>
</evidence>
<feature type="transmembrane region" description="Helical" evidence="1">
    <location>
        <begin position="9"/>
        <end position="29"/>
    </location>
</feature>
<keyword evidence="1" id="KW-1133">Transmembrane helix</keyword>
<sequence length="162" mass="16776">MQIKSQKTFFSGIMFTCVGAAFALGAVNYNVGSAARMGPGYFPLIVGALLTLLGLVVIATAFAGPTSDGEPVGKIAWKPLGFIIGANLLFGILLAGLRSIGLPAMGLILAIYALVIVACMAGANFSMKLSLVLATVLAIGSYLTFIVGLKLQFQVWPTFITG</sequence>
<reference evidence="3 4" key="1">
    <citation type="submission" date="2019-06" db="EMBL/GenBank/DDBJ databases">
        <title>Sorghum-associated microbial communities from plants grown in Nebraska, USA.</title>
        <authorList>
            <person name="Schachtman D."/>
        </authorList>
    </citation>
    <scope>NUCLEOTIDE SEQUENCE [LARGE SCALE GENOMIC DNA]</scope>
    <source>
        <strain evidence="3 4">T529</strain>
    </source>
</reference>
<dbReference type="OrthoDB" id="7029611at2"/>
<protein>
    <submittedName>
        <fullName evidence="3">Tripartite tricarboxylate transporter TctB family protein</fullName>
    </submittedName>
</protein>
<evidence type="ECO:0000313" key="3">
    <source>
        <dbReference type="EMBL" id="TWD76448.1"/>
    </source>
</evidence>
<dbReference type="AlphaFoldDB" id="A0A561BCC2"/>
<evidence type="ECO:0000259" key="2">
    <source>
        <dbReference type="Pfam" id="PF07331"/>
    </source>
</evidence>
<feature type="transmembrane region" description="Helical" evidence="1">
    <location>
        <begin position="41"/>
        <end position="63"/>
    </location>
</feature>
<dbReference type="RefSeq" id="WP_145746808.1">
    <property type="nucleotide sequence ID" value="NZ_VIVL01000012.1"/>
</dbReference>
<keyword evidence="1" id="KW-0472">Membrane</keyword>
<accession>A0A561BCC2</accession>
<dbReference type="Pfam" id="PF07331">
    <property type="entry name" value="TctB"/>
    <property type="match status" value="1"/>
</dbReference>
<feature type="domain" description="DUF1468" evidence="2">
    <location>
        <begin position="10"/>
        <end position="153"/>
    </location>
</feature>
<feature type="transmembrane region" description="Helical" evidence="1">
    <location>
        <begin position="129"/>
        <end position="149"/>
    </location>
</feature>
<keyword evidence="1" id="KW-0812">Transmembrane</keyword>
<organism evidence="3 4">
    <name type="scientific">Variovorax beijingensis</name>
    <dbReference type="NCBI Taxonomy" id="2496117"/>
    <lineage>
        <taxon>Bacteria</taxon>
        <taxon>Pseudomonadati</taxon>
        <taxon>Pseudomonadota</taxon>
        <taxon>Betaproteobacteria</taxon>
        <taxon>Burkholderiales</taxon>
        <taxon>Comamonadaceae</taxon>
        <taxon>Variovorax</taxon>
    </lineage>
</organism>
<gene>
    <name evidence="3" type="ORF">FB547_11284</name>
</gene>
<proteinExistence type="predicted"/>
<feature type="transmembrane region" description="Helical" evidence="1">
    <location>
        <begin position="75"/>
        <end position="94"/>
    </location>
</feature>
<feature type="transmembrane region" description="Helical" evidence="1">
    <location>
        <begin position="100"/>
        <end position="122"/>
    </location>
</feature>
<dbReference type="InterPro" id="IPR009936">
    <property type="entry name" value="DUF1468"/>
</dbReference>
<comment type="caution">
    <text evidence="3">The sequence shown here is derived from an EMBL/GenBank/DDBJ whole genome shotgun (WGS) entry which is preliminary data.</text>
</comment>
<dbReference type="EMBL" id="VIVL01000012">
    <property type="protein sequence ID" value="TWD76448.1"/>
    <property type="molecule type" value="Genomic_DNA"/>
</dbReference>
<evidence type="ECO:0000256" key="1">
    <source>
        <dbReference type="SAM" id="Phobius"/>
    </source>
</evidence>